<organism evidence="1 2">
    <name type="scientific">Alloprevotella rava</name>
    <dbReference type="NCBI Taxonomy" id="671218"/>
    <lineage>
        <taxon>Bacteria</taxon>
        <taxon>Pseudomonadati</taxon>
        <taxon>Bacteroidota</taxon>
        <taxon>Bacteroidia</taxon>
        <taxon>Bacteroidales</taxon>
        <taxon>Prevotellaceae</taxon>
        <taxon>Alloprevotella</taxon>
    </lineage>
</organism>
<evidence type="ECO:0000313" key="1">
    <source>
        <dbReference type="EMBL" id="MBB3702275.1"/>
    </source>
</evidence>
<dbReference type="RefSeq" id="WP_183695014.1">
    <property type="nucleotide sequence ID" value="NZ_JACICA010000002.1"/>
</dbReference>
<evidence type="ECO:0000313" key="2">
    <source>
        <dbReference type="Proteomes" id="UP000541425"/>
    </source>
</evidence>
<accession>A0A7W5XXJ6</accession>
<dbReference type="EMBL" id="JACICA010000002">
    <property type="protein sequence ID" value="MBB3702275.1"/>
    <property type="molecule type" value="Genomic_DNA"/>
</dbReference>
<gene>
    <name evidence="1" type="ORF">FHS60_000728</name>
</gene>
<dbReference type="AlphaFoldDB" id="A0A7W5XXJ6"/>
<sequence>MDTIRMQTRRLREFLNEKEKRSGPFVLLSGALEEFFGRIGQAACSAKEKKSAESGEECFFRRKANVK</sequence>
<name>A0A7W5XXJ6_9BACT</name>
<dbReference type="Proteomes" id="UP000541425">
    <property type="component" value="Unassembled WGS sequence"/>
</dbReference>
<reference evidence="1 2" key="1">
    <citation type="submission" date="2020-08" db="EMBL/GenBank/DDBJ databases">
        <title>Genomic Encyclopedia of Type Strains, Phase IV (KMG-IV): sequencing the most valuable type-strain genomes for metagenomic binning, comparative biology and taxonomic classification.</title>
        <authorList>
            <person name="Goeker M."/>
        </authorList>
    </citation>
    <scope>NUCLEOTIDE SEQUENCE [LARGE SCALE GENOMIC DNA]</scope>
    <source>
        <strain evidence="1 2">DSM 22548</strain>
    </source>
</reference>
<proteinExistence type="predicted"/>
<comment type="caution">
    <text evidence="1">The sequence shown here is derived from an EMBL/GenBank/DDBJ whole genome shotgun (WGS) entry which is preliminary data.</text>
</comment>
<protein>
    <submittedName>
        <fullName evidence="1">Uncharacterized protein</fullName>
    </submittedName>
</protein>